<dbReference type="EMBL" id="OCMT01000003">
    <property type="protein sequence ID" value="SOD17639.1"/>
    <property type="molecule type" value="Genomic_DNA"/>
</dbReference>
<organism evidence="3 4">
    <name type="scientific">Pedobacter xixiisoli</name>
    <dbReference type="NCBI Taxonomy" id="1476464"/>
    <lineage>
        <taxon>Bacteria</taxon>
        <taxon>Pseudomonadati</taxon>
        <taxon>Bacteroidota</taxon>
        <taxon>Sphingobacteriia</taxon>
        <taxon>Sphingobacteriales</taxon>
        <taxon>Sphingobacteriaceae</taxon>
        <taxon>Pedobacter</taxon>
    </lineage>
</organism>
<reference evidence="4" key="1">
    <citation type="submission" date="2017-09" db="EMBL/GenBank/DDBJ databases">
        <authorList>
            <person name="Varghese N."/>
            <person name="Submissions S."/>
        </authorList>
    </citation>
    <scope>NUCLEOTIDE SEQUENCE [LARGE SCALE GENOMIC DNA]</scope>
    <source>
        <strain evidence="4">CGMCC 1.12803</strain>
    </source>
</reference>
<dbReference type="InterPro" id="IPR003346">
    <property type="entry name" value="Transposase_20"/>
</dbReference>
<evidence type="ECO:0000313" key="3">
    <source>
        <dbReference type="EMBL" id="SOD17639.1"/>
    </source>
</evidence>
<dbReference type="GO" id="GO:0003677">
    <property type="term" value="F:DNA binding"/>
    <property type="evidence" value="ECO:0007669"/>
    <property type="project" value="InterPro"/>
</dbReference>
<dbReference type="PANTHER" id="PTHR33055:SF3">
    <property type="entry name" value="PUTATIVE TRANSPOSASE FOR IS117-RELATED"/>
    <property type="match status" value="1"/>
</dbReference>
<dbReference type="NCBIfam" id="NF033542">
    <property type="entry name" value="transpos_IS110"/>
    <property type="match status" value="1"/>
</dbReference>
<feature type="domain" description="Transposase IS110-like N-terminal" evidence="1">
    <location>
        <begin position="14"/>
        <end position="155"/>
    </location>
</feature>
<feature type="domain" description="Transposase IS116/IS110/IS902 C-terminal" evidence="2">
    <location>
        <begin position="212"/>
        <end position="297"/>
    </location>
</feature>
<evidence type="ECO:0000259" key="1">
    <source>
        <dbReference type="Pfam" id="PF01548"/>
    </source>
</evidence>
<name>A0A286A6X6_9SPHI</name>
<dbReference type="AlphaFoldDB" id="A0A286A6X6"/>
<accession>A0A286A6X6</accession>
<gene>
    <name evidence="3" type="ORF">SAMN06297358_2610</name>
</gene>
<dbReference type="InterPro" id="IPR047650">
    <property type="entry name" value="Transpos_IS110"/>
</dbReference>
<protein>
    <submittedName>
        <fullName evidence="3">Transposase</fullName>
    </submittedName>
</protein>
<dbReference type="OrthoDB" id="964423at2"/>
<dbReference type="Proteomes" id="UP000219281">
    <property type="component" value="Unassembled WGS sequence"/>
</dbReference>
<evidence type="ECO:0000313" key="4">
    <source>
        <dbReference type="Proteomes" id="UP000219281"/>
    </source>
</evidence>
<proteinExistence type="predicted"/>
<dbReference type="GO" id="GO:0004803">
    <property type="term" value="F:transposase activity"/>
    <property type="evidence" value="ECO:0007669"/>
    <property type="project" value="InterPro"/>
</dbReference>
<dbReference type="Pfam" id="PF01548">
    <property type="entry name" value="DEDD_Tnp_IS110"/>
    <property type="match status" value="1"/>
</dbReference>
<dbReference type="Pfam" id="PF02371">
    <property type="entry name" value="Transposase_20"/>
    <property type="match status" value="1"/>
</dbReference>
<dbReference type="PANTHER" id="PTHR33055">
    <property type="entry name" value="TRANSPOSASE FOR INSERTION SEQUENCE ELEMENT IS1111A"/>
    <property type="match status" value="1"/>
</dbReference>
<evidence type="ECO:0000259" key="2">
    <source>
        <dbReference type="Pfam" id="PF02371"/>
    </source>
</evidence>
<dbReference type="GO" id="GO:0006313">
    <property type="term" value="P:DNA transposition"/>
    <property type="evidence" value="ECO:0007669"/>
    <property type="project" value="InterPro"/>
</dbReference>
<sequence>MLKIKNWRFDHFFGVDVSKNDLDITMMFRRTTLAHYKIGNNTYEIQNFIKAAKQEHGVSIRSSVFGMEQTGIYCNHLLAVLEKIKANVIVQNALHIKNSLGTIRGKNDKLDSQRIARYLLKSRDELLLRQVKRPIILELTRLTALRERLISVQTSLRTPLGEETSFIQKTASDVNKKLCEGTLSSLANDIIGIEDYIRKLWKSDERLNRLMAIITSLKGVGDVTALKIILTTNEFLDINDHKKFACYCGVAPFEYKSGTSVRLRTRVSKHSNRQMKSLMHTCAVSAKRFDPELASYFHRRTVVDGKPKMSVINAIRFKMLARIFTCVREDRLFQVDYKPDKVENTPD</sequence>
<dbReference type="RefSeq" id="WP_097132452.1">
    <property type="nucleotide sequence ID" value="NZ_OCMT01000003.1"/>
</dbReference>
<dbReference type="InterPro" id="IPR002525">
    <property type="entry name" value="Transp_IS110-like_N"/>
</dbReference>
<keyword evidence="4" id="KW-1185">Reference proteome</keyword>